<dbReference type="Proteomes" id="UP000221165">
    <property type="component" value="Unassembled WGS sequence"/>
</dbReference>
<proteinExistence type="predicted"/>
<evidence type="ECO:0000313" key="2">
    <source>
        <dbReference type="EMBL" id="PHJ21305.1"/>
    </source>
</evidence>
<sequence length="65" mass="8202">MRRVVRTAIRMDQESRSLRGERKKSRWRERERDRKRERKEEAGEMRERKKRERAMIEEDDVGSKR</sequence>
<organism evidence="2 3">
    <name type="scientific">Cystoisospora suis</name>
    <dbReference type="NCBI Taxonomy" id="483139"/>
    <lineage>
        <taxon>Eukaryota</taxon>
        <taxon>Sar</taxon>
        <taxon>Alveolata</taxon>
        <taxon>Apicomplexa</taxon>
        <taxon>Conoidasida</taxon>
        <taxon>Coccidia</taxon>
        <taxon>Eucoccidiorida</taxon>
        <taxon>Eimeriorina</taxon>
        <taxon>Sarcocystidae</taxon>
        <taxon>Cystoisospora</taxon>
    </lineage>
</organism>
<dbReference type="EMBL" id="MIGC01002319">
    <property type="protein sequence ID" value="PHJ21305.1"/>
    <property type="molecule type" value="Genomic_DNA"/>
</dbReference>
<evidence type="ECO:0000313" key="3">
    <source>
        <dbReference type="Proteomes" id="UP000221165"/>
    </source>
</evidence>
<protein>
    <submittedName>
        <fullName evidence="2">Uncharacterized protein</fullName>
    </submittedName>
</protein>
<gene>
    <name evidence="2" type="ORF">CSUI_004851</name>
</gene>
<feature type="compositionally biased region" description="Basic and acidic residues" evidence="1">
    <location>
        <begin position="28"/>
        <end position="65"/>
    </location>
</feature>
<keyword evidence="3" id="KW-1185">Reference proteome</keyword>
<comment type="caution">
    <text evidence="2">The sequence shown here is derived from an EMBL/GenBank/DDBJ whole genome shotgun (WGS) entry which is preliminary data.</text>
</comment>
<reference evidence="2 3" key="1">
    <citation type="journal article" date="2017" name="Int. J. Parasitol.">
        <title>The genome of the protozoan parasite Cystoisospora suis and a reverse vaccinology approach to identify vaccine candidates.</title>
        <authorList>
            <person name="Palmieri N."/>
            <person name="Shrestha A."/>
            <person name="Ruttkowski B."/>
            <person name="Beck T."/>
            <person name="Vogl C."/>
            <person name="Tomley F."/>
            <person name="Blake D.P."/>
            <person name="Joachim A."/>
        </authorList>
    </citation>
    <scope>NUCLEOTIDE SEQUENCE [LARGE SCALE GENOMIC DNA]</scope>
    <source>
        <strain evidence="2 3">Wien I</strain>
    </source>
</reference>
<accession>A0A2C6KZG3</accession>
<feature type="compositionally biased region" description="Basic and acidic residues" evidence="1">
    <location>
        <begin position="9"/>
        <end position="20"/>
    </location>
</feature>
<evidence type="ECO:0000256" key="1">
    <source>
        <dbReference type="SAM" id="MobiDB-lite"/>
    </source>
</evidence>
<name>A0A2C6KZG3_9APIC</name>
<dbReference type="VEuPathDB" id="ToxoDB:CSUI_004851"/>
<dbReference type="RefSeq" id="XP_067922989.1">
    <property type="nucleotide sequence ID" value="XM_068065032.1"/>
</dbReference>
<dbReference type="GeneID" id="94428243"/>
<dbReference type="AlphaFoldDB" id="A0A2C6KZG3"/>
<feature type="region of interest" description="Disordered" evidence="1">
    <location>
        <begin position="1"/>
        <end position="65"/>
    </location>
</feature>